<name>A0A427XGE1_9TREE</name>
<organism evidence="1 2">
    <name type="scientific">Apiotrichum porosum</name>
    <dbReference type="NCBI Taxonomy" id="105984"/>
    <lineage>
        <taxon>Eukaryota</taxon>
        <taxon>Fungi</taxon>
        <taxon>Dikarya</taxon>
        <taxon>Basidiomycota</taxon>
        <taxon>Agaricomycotina</taxon>
        <taxon>Tremellomycetes</taxon>
        <taxon>Trichosporonales</taxon>
        <taxon>Trichosporonaceae</taxon>
        <taxon>Apiotrichum</taxon>
    </lineage>
</organism>
<dbReference type="EMBL" id="RSCE01000014">
    <property type="protein sequence ID" value="RSH77969.1"/>
    <property type="molecule type" value="Genomic_DNA"/>
</dbReference>
<dbReference type="AlphaFoldDB" id="A0A427XGE1"/>
<keyword evidence="2" id="KW-1185">Reference proteome</keyword>
<dbReference type="RefSeq" id="XP_028473116.1">
    <property type="nucleotide sequence ID" value="XM_028618749.1"/>
</dbReference>
<evidence type="ECO:0000313" key="2">
    <source>
        <dbReference type="Proteomes" id="UP000279236"/>
    </source>
</evidence>
<reference evidence="1 2" key="1">
    <citation type="submission" date="2018-11" db="EMBL/GenBank/DDBJ databases">
        <title>Genome sequence of Apiotrichum porosum DSM 27194.</title>
        <authorList>
            <person name="Aliyu H."/>
            <person name="Gorte O."/>
            <person name="Ochsenreither K."/>
        </authorList>
    </citation>
    <scope>NUCLEOTIDE SEQUENCE [LARGE SCALE GENOMIC DNA]</scope>
    <source>
        <strain evidence="1 2">DSM 27194</strain>
    </source>
</reference>
<proteinExistence type="predicted"/>
<comment type="caution">
    <text evidence="1">The sequence shown here is derived from an EMBL/GenBank/DDBJ whole genome shotgun (WGS) entry which is preliminary data.</text>
</comment>
<protein>
    <submittedName>
        <fullName evidence="1">Uncharacterized protein</fullName>
    </submittedName>
</protein>
<dbReference type="Proteomes" id="UP000279236">
    <property type="component" value="Unassembled WGS sequence"/>
</dbReference>
<evidence type="ECO:0000313" key="1">
    <source>
        <dbReference type="EMBL" id="RSH77969.1"/>
    </source>
</evidence>
<gene>
    <name evidence="1" type="ORF">EHS24_003043</name>
</gene>
<dbReference type="GeneID" id="39587586"/>
<accession>A0A427XGE1</accession>
<sequence>MNTLLPACRAVKRLLTESKQTGDPVKFHVGGGREARPGTIIAAGSIMLSAYAEDIACGVYAAYAHFRLIPISTFRRNVPVPPACTSPKGRLRTSLASCDCANRNAELLGTYLSRRHPHGKVVWRSVIVCFRTVRRDFGQPAQEVKATPCLA</sequence>